<dbReference type="EMBL" id="BJLP01000004">
    <property type="protein sequence ID" value="GEA79958.1"/>
    <property type="molecule type" value="Genomic_DNA"/>
</dbReference>
<comment type="caution">
    <text evidence="1">The sequence shown here is derived from an EMBL/GenBank/DDBJ whole genome shotgun (WGS) entry which is preliminary data.</text>
</comment>
<accession>A0A4Y3KAH2</accession>
<keyword evidence="2" id="KW-1185">Reference proteome</keyword>
<dbReference type="Proteomes" id="UP000315842">
    <property type="component" value="Unassembled WGS sequence"/>
</dbReference>
<name>A0A4Y3KAH2_CELUD</name>
<proteinExistence type="predicted"/>
<reference evidence="1 2" key="1">
    <citation type="submission" date="2019-06" db="EMBL/GenBank/DDBJ databases">
        <title>Whole genome shotgun sequence of Cellulomonas uda NBRC 3747.</title>
        <authorList>
            <person name="Hosoyama A."/>
            <person name="Uohara A."/>
            <person name="Ohji S."/>
            <person name="Ichikawa N."/>
        </authorList>
    </citation>
    <scope>NUCLEOTIDE SEQUENCE [LARGE SCALE GENOMIC DNA]</scope>
    <source>
        <strain evidence="1 2">NBRC 3747</strain>
    </source>
</reference>
<evidence type="ECO:0000313" key="2">
    <source>
        <dbReference type="Proteomes" id="UP000315842"/>
    </source>
</evidence>
<sequence length="120" mass="12698">MTRARLDVASVTAWWRVFLTKPGHVDQLDAIGGPRRAHRLADQIRVVAVNAEGPTAATQLRAAGEALLVSAWLRATRRGAPGGAPTPPVGFDVAVTALAGLYLIDEAFRLIAEGSTRDTS</sequence>
<evidence type="ECO:0000313" key="1">
    <source>
        <dbReference type="EMBL" id="GEA79958.1"/>
    </source>
</evidence>
<organism evidence="1 2">
    <name type="scientific">Cellulomonas uda</name>
    <dbReference type="NCBI Taxonomy" id="1714"/>
    <lineage>
        <taxon>Bacteria</taxon>
        <taxon>Bacillati</taxon>
        <taxon>Actinomycetota</taxon>
        <taxon>Actinomycetes</taxon>
        <taxon>Micrococcales</taxon>
        <taxon>Cellulomonadaceae</taxon>
        <taxon>Cellulomonas</taxon>
    </lineage>
</organism>
<protein>
    <submittedName>
        <fullName evidence="1">Uncharacterized protein</fullName>
    </submittedName>
</protein>
<dbReference type="AlphaFoldDB" id="A0A4Y3KAH2"/>
<gene>
    <name evidence="1" type="ORF">CUD01_04020</name>
</gene>